<name>A0A1L9PLI0_ASPVE</name>
<dbReference type="Pfam" id="PF01323">
    <property type="entry name" value="DSBA"/>
    <property type="match status" value="1"/>
</dbReference>
<feature type="domain" description="DSBA-like thioredoxin" evidence="6">
    <location>
        <begin position="6"/>
        <end position="206"/>
    </location>
</feature>
<organism evidence="7 8">
    <name type="scientific">Aspergillus versicolor CBS 583.65</name>
    <dbReference type="NCBI Taxonomy" id="1036611"/>
    <lineage>
        <taxon>Eukaryota</taxon>
        <taxon>Fungi</taxon>
        <taxon>Dikarya</taxon>
        <taxon>Ascomycota</taxon>
        <taxon>Pezizomycotina</taxon>
        <taxon>Eurotiomycetes</taxon>
        <taxon>Eurotiomycetidae</taxon>
        <taxon>Eurotiales</taxon>
        <taxon>Aspergillaceae</taxon>
        <taxon>Aspergillus</taxon>
        <taxon>Aspergillus subgen. Nidulantes</taxon>
    </lineage>
</organism>
<accession>A0A1L9PLI0</accession>
<evidence type="ECO:0000256" key="1">
    <source>
        <dbReference type="ARBA" id="ARBA00006494"/>
    </source>
</evidence>
<dbReference type="GO" id="GO:0005739">
    <property type="term" value="C:mitochondrion"/>
    <property type="evidence" value="ECO:0007669"/>
    <property type="project" value="TreeGrafter"/>
</dbReference>
<evidence type="ECO:0000259" key="6">
    <source>
        <dbReference type="Pfam" id="PF01323"/>
    </source>
</evidence>
<dbReference type="InterPro" id="IPR001853">
    <property type="entry name" value="DSBA-like_thioredoxin_dom"/>
</dbReference>
<proteinExistence type="inferred from homology"/>
<dbReference type="SUPFAM" id="SSF52833">
    <property type="entry name" value="Thioredoxin-like"/>
    <property type="match status" value="1"/>
</dbReference>
<protein>
    <recommendedName>
        <fullName evidence="4">Glutathione S-transferase kappa</fullName>
        <ecNumber evidence="4">2.5.1.18</ecNumber>
    </recommendedName>
</protein>
<keyword evidence="8" id="KW-1185">Reference proteome</keyword>
<dbReference type="GeneID" id="63732967"/>
<evidence type="ECO:0000256" key="5">
    <source>
        <dbReference type="PIRSR" id="PIRSR006386-1"/>
    </source>
</evidence>
<dbReference type="OrthoDB" id="4664297at2759"/>
<evidence type="ECO:0000256" key="4">
    <source>
        <dbReference type="PIRNR" id="PIRNR006386"/>
    </source>
</evidence>
<dbReference type="InterPro" id="IPR014440">
    <property type="entry name" value="HCCAis_GSTk"/>
</dbReference>
<dbReference type="Proteomes" id="UP000184073">
    <property type="component" value="Unassembled WGS sequence"/>
</dbReference>
<evidence type="ECO:0000256" key="3">
    <source>
        <dbReference type="ARBA" id="ARBA00047960"/>
    </source>
</evidence>
<dbReference type="GO" id="GO:0004364">
    <property type="term" value="F:glutathione transferase activity"/>
    <property type="evidence" value="ECO:0007669"/>
    <property type="project" value="UniProtKB-UniRule"/>
</dbReference>
<dbReference type="VEuPathDB" id="FungiDB:ASPVEDRAFT_83885"/>
<dbReference type="GO" id="GO:0005777">
    <property type="term" value="C:peroxisome"/>
    <property type="evidence" value="ECO:0007669"/>
    <property type="project" value="TreeGrafter"/>
</dbReference>
<dbReference type="GO" id="GO:0006749">
    <property type="term" value="P:glutathione metabolic process"/>
    <property type="evidence" value="ECO:0007669"/>
    <property type="project" value="TreeGrafter"/>
</dbReference>
<reference evidence="8" key="1">
    <citation type="journal article" date="2017" name="Genome Biol.">
        <title>Comparative genomics reveals high biological diversity and specific adaptations in the industrially and medically important fungal genus Aspergillus.</title>
        <authorList>
            <person name="de Vries R.P."/>
            <person name="Riley R."/>
            <person name="Wiebenga A."/>
            <person name="Aguilar-Osorio G."/>
            <person name="Amillis S."/>
            <person name="Uchima C.A."/>
            <person name="Anderluh G."/>
            <person name="Asadollahi M."/>
            <person name="Askin M."/>
            <person name="Barry K."/>
            <person name="Battaglia E."/>
            <person name="Bayram O."/>
            <person name="Benocci T."/>
            <person name="Braus-Stromeyer S.A."/>
            <person name="Caldana C."/>
            <person name="Canovas D."/>
            <person name="Cerqueira G.C."/>
            <person name="Chen F."/>
            <person name="Chen W."/>
            <person name="Choi C."/>
            <person name="Clum A."/>
            <person name="Dos Santos R.A."/>
            <person name="Damasio A.R."/>
            <person name="Diallinas G."/>
            <person name="Emri T."/>
            <person name="Fekete E."/>
            <person name="Flipphi M."/>
            <person name="Freyberg S."/>
            <person name="Gallo A."/>
            <person name="Gournas C."/>
            <person name="Habgood R."/>
            <person name="Hainaut M."/>
            <person name="Harispe M.L."/>
            <person name="Henrissat B."/>
            <person name="Hilden K.S."/>
            <person name="Hope R."/>
            <person name="Hossain A."/>
            <person name="Karabika E."/>
            <person name="Karaffa L."/>
            <person name="Karanyi Z."/>
            <person name="Krasevec N."/>
            <person name="Kuo A."/>
            <person name="Kusch H."/>
            <person name="LaButti K."/>
            <person name="Lagendijk E.L."/>
            <person name="Lapidus A."/>
            <person name="Levasseur A."/>
            <person name="Lindquist E."/>
            <person name="Lipzen A."/>
            <person name="Logrieco A.F."/>
            <person name="MacCabe A."/>
            <person name="Maekelae M.R."/>
            <person name="Malavazi I."/>
            <person name="Melin P."/>
            <person name="Meyer V."/>
            <person name="Mielnichuk N."/>
            <person name="Miskei M."/>
            <person name="Molnar A.P."/>
            <person name="Mule G."/>
            <person name="Ngan C.Y."/>
            <person name="Orejas M."/>
            <person name="Orosz E."/>
            <person name="Ouedraogo J.P."/>
            <person name="Overkamp K.M."/>
            <person name="Park H.-S."/>
            <person name="Perrone G."/>
            <person name="Piumi F."/>
            <person name="Punt P.J."/>
            <person name="Ram A.F."/>
            <person name="Ramon A."/>
            <person name="Rauscher S."/>
            <person name="Record E."/>
            <person name="Riano-Pachon D.M."/>
            <person name="Robert V."/>
            <person name="Roehrig J."/>
            <person name="Ruller R."/>
            <person name="Salamov A."/>
            <person name="Salih N.S."/>
            <person name="Samson R.A."/>
            <person name="Sandor E."/>
            <person name="Sanguinetti M."/>
            <person name="Schuetze T."/>
            <person name="Sepcic K."/>
            <person name="Shelest E."/>
            <person name="Sherlock G."/>
            <person name="Sophianopoulou V."/>
            <person name="Squina F.M."/>
            <person name="Sun H."/>
            <person name="Susca A."/>
            <person name="Todd R.B."/>
            <person name="Tsang A."/>
            <person name="Unkles S.E."/>
            <person name="van de Wiele N."/>
            <person name="van Rossen-Uffink D."/>
            <person name="Oliveira J.V."/>
            <person name="Vesth T.C."/>
            <person name="Visser J."/>
            <person name="Yu J.-H."/>
            <person name="Zhou M."/>
            <person name="Andersen M.R."/>
            <person name="Archer D.B."/>
            <person name="Baker S.E."/>
            <person name="Benoit I."/>
            <person name="Brakhage A.A."/>
            <person name="Braus G.H."/>
            <person name="Fischer R."/>
            <person name="Frisvad J.C."/>
            <person name="Goldman G.H."/>
            <person name="Houbraken J."/>
            <person name="Oakley B."/>
            <person name="Pocsi I."/>
            <person name="Scazzocchio C."/>
            <person name="Seiboth B."/>
            <person name="vanKuyk P.A."/>
            <person name="Wortman J."/>
            <person name="Dyer P.S."/>
            <person name="Grigoriev I.V."/>
        </authorList>
    </citation>
    <scope>NUCLEOTIDE SEQUENCE [LARGE SCALE GENOMIC DNA]</scope>
    <source>
        <strain evidence="8">CBS 583.65</strain>
    </source>
</reference>
<dbReference type="InterPro" id="IPR036249">
    <property type="entry name" value="Thioredoxin-like_sf"/>
</dbReference>
<sequence length="220" mass="24474">MAAPKVTLYYDLVSPFAYIAFKVLKNSPTFSKCDVTFVPIFLGGLMHACGNTPPIKIKNKDKWINQERLRWGHYFSVPMTEAMPEGFPPNTLAPQRAFAALAQQNYSKLASATEALWEEFWVKGNIKTSQPEVFVPILERVLGPSETKAVLEAANGPDVKARLSANTQHAFDSGAFGLPWFECTNSKGEKENFWGIDHLGQVVDFLGLDRSLEHGLRAVL</sequence>
<evidence type="ECO:0000313" key="8">
    <source>
        <dbReference type="Proteomes" id="UP000184073"/>
    </source>
</evidence>
<evidence type="ECO:0000256" key="2">
    <source>
        <dbReference type="ARBA" id="ARBA00022679"/>
    </source>
</evidence>
<evidence type="ECO:0000313" key="7">
    <source>
        <dbReference type="EMBL" id="OJJ02378.1"/>
    </source>
</evidence>
<dbReference type="GO" id="GO:0004602">
    <property type="term" value="F:glutathione peroxidase activity"/>
    <property type="evidence" value="ECO:0007669"/>
    <property type="project" value="TreeGrafter"/>
</dbReference>
<dbReference type="PANTHER" id="PTHR42943">
    <property type="entry name" value="GLUTATHIONE S-TRANSFERASE KAPPA"/>
    <property type="match status" value="1"/>
</dbReference>
<gene>
    <name evidence="7" type="ORF">ASPVEDRAFT_83885</name>
</gene>
<dbReference type="EC" id="2.5.1.18" evidence="4"/>
<dbReference type="EMBL" id="KV878129">
    <property type="protein sequence ID" value="OJJ02378.1"/>
    <property type="molecule type" value="Genomic_DNA"/>
</dbReference>
<dbReference type="AlphaFoldDB" id="A0A1L9PLI0"/>
<dbReference type="Gene3D" id="3.40.30.10">
    <property type="entry name" value="Glutaredoxin"/>
    <property type="match status" value="1"/>
</dbReference>
<dbReference type="InterPro" id="IPR051924">
    <property type="entry name" value="GST_Kappa/NadH"/>
</dbReference>
<comment type="catalytic activity">
    <reaction evidence="3 4">
        <text>RX + glutathione = an S-substituted glutathione + a halide anion + H(+)</text>
        <dbReference type="Rhea" id="RHEA:16437"/>
        <dbReference type="ChEBI" id="CHEBI:15378"/>
        <dbReference type="ChEBI" id="CHEBI:16042"/>
        <dbReference type="ChEBI" id="CHEBI:17792"/>
        <dbReference type="ChEBI" id="CHEBI:57925"/>
        <dbReference type="ChEBI" id="CHEBI:90779"/>
        <dbReference type="EC" id="2.5.1.18"/>
    </reaction>
</comment>
<keyword evidence="2 4" id="KW-0808">Transferase</keyword>
<comment type="similarity">
    <text evidence="1 4">Belongs to the GST superfamily. Kappa family.</text>
</comment>
<dbReference type="STRING" id="1036611.A0A1L9PLI0"/>
<dbReference type="FunFam" id="3.40.30.10:FF:000096">
    <property type="entry name" value="Glutathione S-transferase kappa"/>
    <property type="match status" value="1"/>
</dbReference>
<dbReference type="RefSeq" id="XP_040668140.1">
    <property type="nucleotide sequence ID" value="XM_040817456.1"/>
</dbReference>
<dbReference type="PIRSF" id="PIRSF006386">
    <property type="entry name" value="HCCAis_GSTk"/>
    <property type="match status" value="1"/>
</dbReference>
<feature type="active site" description="Nucleophile" evidence="5">
    <location>
        <position position="14"/>
    </location>
</feature>
<dbReference type="PANTHER" id="PTHR42943:SF2">
    <property type="entry name" value="GLUTATHIONE S-TRANSFERASE KAPPA 1"/>
    <property type="match status" value="1"/>
</dbReference>